<dbReference type="Pfam" id="PF13581">
    <property type="entry name" value="HATPase_c_2"/>
    <property type="match status" value="1"/>
</dbReference>
<dbReference type="RefSeq" id="WP_346077706.1">
    <property type="nucleotide sequence ID" value="NZ_BAAATL010000049.1"/>
</dbReference>
<gene>
    <name evidence="3" type="ORF">GCM10010422_72810</name>
</gene>
<protein>
    <recommendedName>
        <fullName evidence="2">Histidine kinase/HSP90-like ATPase domain-containing protein</fullName>
    </recommendedName>
</protein>
<proteinExistence type="predicted"/>
<sequence>MSSTAMHHDLQVISTAEHVPLARRETVKVLASWGMSEQVVDTACLIISELVTNVVRHAAVLSPTATVTFTVEDGAELVLAVADAHPFKPKPLPAAHDFGGRGLFLVNALVREVHGRAEVVPDPATGGKRIVIRLPLVPVPARSIALPRKISAGELPSQERDMLIHQRRY</sequence>
<evidence type="ECO:0000313" key="4">
    <source>
        <dbReference type="Proteomes" id="UP001501721"/>
    </source>
</evidence>
<dbReference type="Gene3D" id="3.30.565.10">
    <property type="entry name" value="Histidine kinase-like ATPase, C-terminal domain"/>
    <property type="match status" value="1"/>
</dbReference>
<dbReference type="InterPro" id="IPR003594">
    <property type="entry name" value="HATPase_dom"/>
</dbReference>
<accession>A0ABN3MX44</accession>
<keyword evidence="1" id="KW-0808">Transferase</keyword>
<dbReference type="PANTHER" id="PTHR35526:SF3">
    <property type="entry name" value="ANTI-SIGMA-F FACTOR RSBW"/>
    <property type="match status" value="1"/>
</dbReference>
<evidence type="ECO:0000259" key="2">
    <source>
        <dbReference type="Pfam" id="PF13581"/>
    </source>
</evidence>
<keyword evidence="4" id="KW-1185">Reference proteome</keyword>
<dbReference type="EMBL" id="BAAATL010000049">
    <property type="protein sequence ID" value="GAA2510515.1"/>
    <property type="molecule type" value="Genomic_DNA"/>
</dbReference>
<dbReference type="InterPro" id="IPR050267">
    <property type="entry name" value="Anti-sigma-factor_SerPK"/>
</dbReference>
<dbReference type="InterPro" id="IPR036890">
    <property type="entry name" value="HATPase_C_sf"/>
</dbReference>
<feature type="domain" description="Histidine kinase/HSP90-like ATPase" evidence="2">
    <location>
        <begin position="14"/>
        <end position="115"/>
    </location>
</feature>
<dbReference type="CDD" id="cd16936">
    <property type="entry name" value="HATPase_RsbW-like"/>
    <property type="match status" value="1"/>
</dbReference>
<dbReference type="Proteomes" id="UP001501721">
    <property type="component" value="Unassembled WGS sequence"/>
</dbReference>
<keyword evidence="1" id="KW-0723">Serine/threonine-protein kinase</keyword>
<keyword evidence="1" id="KW-0418">Kinase</keyword>
<organism evidence="3 4">
    <name type="scientific">Streptomyces graminearus</name>
    <dbReference type="NCBI Taxonomy" id="284030"/>
    <lineage>
        <taxon>Bacteria</taxon>
        <taxon>Bacillati</taxon>
        <taxon>Actinomycetota</taxon>
        <taxon>Actinomycetes</taxon>
        <taxon>Kitasatosporales</taxon>
        <taxon>Streptomycetaceae</taxon>
        <taxon>Streptomyces</taxon>
    </lineage>
</organism>
<dbReference type="PANTHER" id="PTHR35526">
    <property type="entry name" value="ANTI-SIGMA-F FACTOR RSBW-RELATED"/>
    <property type="match status" value="1"/>
</dbReference>
<dbReference type="SUPFAM" id="SSF55874">
    <property type="entry name" value="ATPase domain of HSP90 chaperone/DNA topoisomerase II/histidine kinase"/>
    <property type="match status" value="1"/>
</dbReference>
<comment type="caution">
    <text evidence="3">The sequence shown here is derived from an EMBL/GenBank/DDBJ whole genome shotgun (WGS) entry which is preliminary data.</text>
</comment>
<reference evidence="3 4" key="1">
    <citation type="journal article" date="2019" name="Int. J. Syst. Evol. Microbiol.">
        <title>The Global Catalogue of Microorganisms (GCM) 10K type strain sequencing project: providing services to taxonomists for standard genome sequencing and annotation.</title>
        <authorList>
            <consortium name="The Broad Institute Genomics Platform"/>
            <consortium name="The Broad Institute Genome Sequencing Center for Infectious Disease"/>
            <person name="Wu L."/>
            <person name="Ma J."/>
        </authorList>
    </citation>
    <scope>NUCLEOTIDE SEQUENCE [LARGE SCALE GENOMIC DNA]</scope>
    <source>
        <strain evidence="3 4">JCM 6923</strain>
    </source>
</reference>
<name>A0ABN3MX44_9ACTN</name>
<evidence type="ECO:0000313" key="3">
    <source>
        <dbReference type="EMBL" id="GAA2510515.1"/>
    </source>
</evidence>
<evidence type="ECO:0000256" key="1">
    <source>
        <dbReference type="ARBA" id="ARBA00022527"/>
    </source>
</evidence>